<reference evidence="2" key="1">
    <citation type="submission" date="2021-01" db="EMBL/GenBank/DDBJ databases">
        <title>Whole genome shotgun sequence of Dactylosporangium siamense NBRC 106093.</title>
        <authorList>
            <person name="Komaki H."/>
            <person name="Tamura T."/>
        </authorList>
    </citation>
    <scope>NUCLEOTIDE SEQUENCE</scope>
    <source>
        <strain evidence="2">NBRC 106093</strain>
    </source>
</reference>
<dbReference type="PRINTS" id="PR00111">
    <property type="entry name" value="ABHYDROLASE"/>
</dbReference>
<dbReference type="GO" id="GO:0047372">
    <property type="term" value="F:monoacylglycerol lipase activity"/>
    <property type="evidence" value="ECO:0007669"/>
    <property type="project" value="TreeGrafter"/>
</dbReference>
<gene>
    <name evidence="2" type="ORF">Dsi01nite_046520</name>
</gene>
<dbReference type="Pfam" id="PF00561">
    <property type="entry name" value="Abhydrolase_1"/>
    <property type="match status" value="1"/>
</dbReference>
<organism evidence="2 3">
    <name type="scientific">Dactylosporangium siamense</name>
    <dbReference type="NCBI Taxonomy" id="685454"/>
    <lineage>
        <taxon>Bacteria</taxon>
        <taxon>Bacillati</taxon>
        <taxon>Actinomycetota</taxon>
        <taxon>Actinomycetes</taxon>
        <taxon>Micromonosporales</taxon>
        <taxon>Micromonosporaceae</taxon>
        <taxon>Dactylosporangium</taxon>
    </lineage>
</organism>
<evidence type="ECO:0000313" key="2">
    <source>
        <dbReference type="EMBL" id="GIG46611.1"/>
    </source>
</evidence>
<dbReference type="SUPFAM" id="SSF53474">
    <property type="entry name" value="alpha/beta-Hydrolases"/>
    <property type="match status" value="1"/>
</dbReference>
<evidence type="ECO:0000259" key="1">
    <source>
        <dbReference type="Pfam" id="PF00561"/>
    </source>
</evidence>
<dbReference type="PANTHER" id="PTHR43798">
    <property type="entry name" value="MONOACYLGLYCEROL LIPASE"/>
    <property type="match status" value="1"/>
</dbReference>
<dbReference type="PANTHER" id="PTHR43798:SF5">
    <property type="entry name" value="MONOACYLGLYCEROL LIPASE ABHD6"/>
    <property type="match status" value="1"/>
</dbReference>
<dbReference type="AlphaFoldDB" id="A0A919PNU8"/>
<dbReference type="InterPro" id="IPR050266">
    <property type="entry name" value="AB_hydrolase_sf"/>
</dbReference>
<comment type="caution">
    <text evidence="2">The sequence shown here is derived from an EMBL/GenBank/DDBJ whole genome shotgun (WGS) entry which is preliminary data.</text>
</comment>
<dbReference type="EMBL" id="BONQ01000073">
    <property type="protein sequence ID" value="GIG46611.1"/>
    <property type="molecule type" value="Genomic_DNA"/>
</dbReference>
<protein>
    <recommendedName>
        <fullName evidence="1">AB hydrolase-1 domain-containing protein</fullName>
    </recommendedName>
</protein>
<dbReference type="InterPro" id="IPR000073">
    <property type="entry name" value="AB_hydrolase_1"/>
</dbReference>
<accession>A0A919PNU8</accession>
<dbReference type="Proteomes" id="UP000660611">
    <property type="component" value="Unassembled WGS sequence"/>
</dbReference>
<dbReference type="GO" id="GO:0046464">
    <property type="term" value="P:acylglycerol catabolic process"/>
    <property type="evidence" value="ECO:0007669"/>
    <property type="project" value="TreeGrafter"/>
</dbReference>
<keyword evidence="3" id="KW-1185">Reference proteome</keyword>
<feature type="domain" description="AB hydrolase-1" evidence="1">
    <location>
        <begin position="22"/>
        <end position="129"/>
    </location>
</feature>
<name>A0A919PNU8_9ACTN</name>
<dbReference type="RefSeq" id="WP_203848380.1">
    <property type="nucleotide sequence ID" value="NZ_BAAAVW010000015.1"/>
</dbReference>
<sequence>MFEDRIDLWDVTLRVRREGSGPPVLLLHGHAGTLDVWDELAPALATGHTVVRPDLRGYGGSVRTTDEAWPALVHEMALDCLALMHSLGHDTFDVVGQDLGGHVAARLAAEHPTKIDRLVVIDAVALPPPARPTLVLWSDGPPFTETLIAFLADGRAAQAR</sequence>
<dbReference type="GO" id="GO:0016020">
    <property type="term" value="C:membrane"/>
    <property type="evidence" value="ECO:0007669"/>
    <property type="project" value="TreeGrafter"/>
</dbReference>
<evidence type="ECO:0000313" key="3">
    <source>
        <dbReference type="Proteomes" id="UP000660611"/>
    </source>
</evidence>
<dbReference type="InterPro" id="IPR029058">
    <property type="entry name" value="AB_hydrolase_fold"/>
</dbReference>
<proteinExistence type="predicted"/>
<dbReference type="Gene3D" id="3.40.50.1820">
    <property type="entry name" value="alpha/beta hydrolase"/>
    <property type="match status" value="1"/>
</dbReference>